<dbReference type="Proteomes" id="UP000324479">
    <property type="component" value="Unassembled WGS sequence"/>
</dbReference>
<organism evidence="2 3">
    <name type="scientific">Roseiconus nitratireducens</name>
    <dbReference type="NCBI Taxonomy" id="2605748"/>
    <lineage>
        <taxon>Bacteria</taxon>
        <taxon>Pseudomonadati</taxon>
        <taxon>Planctomycetota</taxon>
        <taxon>Planctomycetia</taxon>
        <taxon>Pirellulales</taxon>
        <taxon>Pirellulaceae</taxon>
        <taxon>Roseiconus</taxon>
    </lineage>
</organism>
<protein>
    <submittedName>
        <fullName evidence="2">Uncharacterized protein</fullName>
    </submittedName>
</protein>
<gene>
    <name evidence="2" type="ORF">FYK55_02385</name>
</gene>
<keyword evidence="3" id="KW-1185">Reference proteome</keyword>
<reference evidence="2 3" key="1">
    <citation type="submission" date="2019-08" db="EMBL/GenBank/DDBJ databases">
        <authorList>
            <person name="Dhanesh K."/>
            <person name="Kumar G."/>
            <person name="Sasikala C."/>
            <person name="Venkata Ramana C."/>
        </authorList>
    </citation>
    <scope>NUCLEOTIDE SEQUENCE [LARGE SCALE GENOMIC DNA]</scope>
    <source>
        <strain evidence="2 3">JC645</strain>
    </source>
</reference>
<evidence type="ECO:0000313" key="2">
    <source>
        <dbReference type="EMBL" id="KAA5547265.1"/>
    </source>
</evidence>
<keyword evidence="1" id="KW-0732">Signal</keyword>
<evidence type="ECO:0000313" key="3">
    <source>
        <dbReference type="Proteomes" id="UP000324479"/>
    </source>
</evidence>
<dbReference type="AlphaFoldDB" id="A0A5M6DP94"/>
<dbReference type="RefSeq" id="WP_150074443.1">
    <property type="nucleotide sequence ID" value="NZ_VWOX01000001.1"/>
</dbReference>
<accession>A0A5M6DP94</accession>
<feature type="signal peptide" evidence="1">
    <location>
        <begin position="1"/>
        <end position="24"/>
    </location>
</feature>
<name>A0A5M6DP94_9BACT</name>
<feature type="chain" id="PRO_5024409964" evidence="1">
    <location>
        <begin position="25"/>
        <end position="201"/>
    </location>
</feature>
<dbReference type="EMBL" id="VWOX01000001">
    <property type="protein sequence ID" value="KAA5547265.1"/>
    <property type="molecule type" value="Genomic_DNA"/>
</dbReference>
<sequence length="201" mass="21294">MKILKTLPALVLGLALFSVSTAHAQTASFANGVLTIEQGNGNSSLGAGLGPNGDTVIALVNGTATNIRTATSKNPVPSIDLNAVTQIEIYGGDFGEVIHLEENFQGKGLFDAKPNLVVAILAGGGGDDIYPGDTGLNANLFVYGEGGGDDLFRAYWQWGSYKFYSTPKMMDFGTGDRHLDDKYGGYDGRLIFSPTVRTFNF</sequence>
<proteinExistence type="predicted"/>
<evidence type="ECO:0000256" key="1">
    <source>
        <dbReference type="SAM" id="SignalP"/>
    </source>
</evidence>
<comment type="caution">
    <text evidence="2">The sequence shown here is derived from an EMBL/GenBank/DDBJ whole genome shotgun (WGS) entry which is preliminary data.</text>
</comment>